<reference evidence="7 8" key="1">
    <citation type="submission" date="2019-06" db="EMBL/GenBank/DDBJ databases">
        <authorList>
            <person name="Li F."/>
        </authorList>
    </citation>
    <scope>NUCLEOTIDE SEQUENCE [LARGE SCALE GENOMIC DNA]</scope>
    <source>
        <strain evidence="7 8">10F1D-1</strain>
    </source>
</reference>
<organism evidence="7 8">
    <name type="scientific">Schumannella soli</name>
    <dbReference type="NCBI Taxonomy" id="2590779"/>
    <lineage>
        <taxon>Bacteria</taxon>
        <taxon>Bacillati</taxon>
        <taxon>Actinomycetota</taxon>
        <taxon>Actinomycetes</taxon>
        <taxon>Micrococcales</taxon>
        <taxon>Microbacteriaceae</taxon>
        <taxon>Schumannella</taxon>
    </lineage>
</organism>
<comment type="subcellular location">
    <subcellularLocation>
        <location evidence="1">Membrane</location>
        <topology evidence="1">Multi-pass membrane protein</topology>
    </subcellularLocation>
</comment>
<dbReference type="EMBL" id="VHQG01000002">
    <property type="protein sequence ID" value="TPW75529.1"/>
    <property type="molecule type" value="Genomic_DNA"/>
</dbReference>
<evidence type="ECO:0000259" key="6">
    <source>
        <dbReference type="Pfam" id="PF13515"/>
    </source>
</evidence>
<keyword evidence="4 5" id="KW-0472">Membrane</keyword>
<evidence type="ECO:0000313" key="8">
    <source>
        <dbReference type="Proteomes" id="UP000316252"/>
    </source>
</evidence>
<protein>
    <submittedName>
        <fullName evidence="7">FUSC family protein</fullName>
    </submittedName>
</protein>
<dbReference type="AlphaFoldDB" id="A0A506Y505"/>
<dbReference type="OrthoDB" id="5198202at2"/>
<evidence type="ECO:0000256" key="3">
    <source>
        <dbReference type="ARBA" id="ARBA00022989"/>
    </source>
</evidence>
<feature type="domain" description="Integral membrane bound transporter" evidence="6">
    <location>
        <begin position="58"/>
        <end position="179"/>
    </location>
</feature>
<dbReference type="Proteomes" id="UP000316252">
    <property type="component" value="Unassembled WGS sequence"/>
</dbReference>
<accession>A0A506Y505</accession>
<evidence type="ECO:0000256" key="2">
    <source>
        <dbReference type="ARBA" id="ARBA00022692"/>
    </source>
</evidence>
<gene>
    <name evidence="7" type="ORF">FJ657_06470</name>
</gene>
<name>A0A506Y505_9MICO</name>
<evidence type="ECO:0000256" key="4">
    <source>
        <dbReference type="ARBA" id="ARBA00023136"/>
    </source>
</evidence>
<comment type="caution">
    <text evidence="7">The sequence shown here is derived from an EMBL/GenBank/DDBJ whole genome shotgun (WGS) entry which is preliminary data.</text>
</comment>
<sequence length="389" mass="40633">MAPTTGPDDTSGAATARSRAIAAIERRLRRRLDVLTVGRRVTDSAPAILQIVAAVTAAYAIAHFAIGHATPLLSVTFTLSALGLARDARPRLLVETIIGMLIGIALSDLLLLIAGRGLWQLVVVLTVTLFVARAASPSPGFAIAAAIQSALVMLLPAPVGGPFTRTLDALIGAAMALLVTALVPRDPRGAARREGRSLFAVLSESSGSVASALADGDTAAAALALTRLRRTQPMVDAWAGSLESAIAVARIAPLLRRHLPELRRQQIAHRTADLAARHLRVIARRTEYLSRDGIARPELAELVAEVQQALDALGRALDTRAGAATADADPRETRARLERLAARLDPATVSTNATAAEATIVILLRPLVVDLLAGSGAAADDARALLPEI</sequence>
<evidence type="ECO:0000256" key="5">
    <source>
        <dbReference type="SAM" id="Phobius"/>
    </source>
</evidence>
<evidence type="ECO:0000256" key="1">
    <source>
        <dbReference type="ARBA" id="ARBA00004141"/>
    </source>
</evidence>
<feature type="transmembrane region" description="Helical" evidence="5">
    <location>
        <begin position="45"/>
        <end position="62"/>
    </location>
</feature>
<keyword evidence="2 5" id="KW-0812">Transmembrane</keyword>
<feature type="transmembrane region" description="Helical" evidence="5">
    <location>
        <begin position="117"/>
        <end position="134"/>
    </location>
</feature>
<keyword evidence="3 5" id="KW-1133">Transmembrane helix</keyword>
<dbReference type="Pfam" id="PF13515">
    <property type="entry name" value="FUSC_2"/>
    <property type="match status" value="1"/>
</dbReference>
<dbReference type="GO" id="GO:0016020">
    <property type="term" value="C:membrane"/>
    <property type="evidence" value="ECO:0007669"/>
    <property type="project" value="UniProtKB-SubCell"/>
</dbReference>
<evidence type="ECO:0000313" key="7">
    <source>
        <dbReference type="EMBL" id="TPW75529.1"/>
    </source>
</evidence>
<keyword evidence="8" id="KW-1185">Reference proteome</keyword>
<feature type="transmembrane region" description="Helical" evidence="5">
    <location>
        <begin position="92"/>
        <end position="111"/>
    </location>
</feature>
<dbReference type="RefSeq" id="WP_141162889.1">
    <property type="nucleotide sequence ID" value="NZ_VHQG01000002.1"/>
</dbReference>
<dbReference type="InterPro" id="IPR049453">
    <property type="entry name" value="Memb_transporter_dom"/>
</dbReference>
<proteinExistence type="predicted"/>